<dbReference type="Proteomes" id="UP000635071">
    <property type="component" value="Unassembled WGS sequence"/>
</dbReference>
<comment type="caution">
    <text evidence="2">The sequence shown here is derived from an EMBL/GenBank/DDBJ whole genome shotgun (WGS) entry which is preliminary data.</text>
</comment>
<keyword evidence="1" id="KW-0812">Transmembrane</keyword>
<reference evidence="2" key="2">
    <citation type="submission" date="2020-09" db="EMBL/GenBank/DDBJ databases">
        <authorList>
            <person name="Sun Q."/>
            <person name="Zhou Y."/>
        </authorList>
    </citation>
    <scope>NUCLEOTIDE SEQUENCE</scope>
    <source>
        <strain evidence="2">CGMCC 1.15519</strain>
    </source>
</reference>
<sequence length="69" mass="7259">MTVVALGTAGFAIWRMRADGVPFHLHFIIAMGGGIFLALLLAGALMGLAFVSNRSGHDETVGDSELNED</sequence>
<organism evidence="2 3">
    <name type="scientific">Sandarakinorhabdus glacialis</name>
    <dbReference type="NCBI Taxonomy" id="1614636"/>
    <lineage>
        <taxon>Bacteria</taxon>
        <taxon>Pseudomonadati</taxon>
        <taxon>Pseudomonadota</taxon>
        <taxon>Alphaproteobacteria</taxon>
        <taxon>Sphingomonadales</taxon>
        <taxon>Sphingosinicellaceae</taxon>
        <taxon>Sandarakinorhabdus</taxon>
    </lineage>
</organism>
<protein>
    <submittedName>
        <fullName evidence="2">Uncharacterized protein</fullName>
    </submittedName>
</protein>
<keyword evidence="3" id="KW-1185">Reference proteome</keyword>
<dbReference type="EMBL" id="BMJM01000008">
    <property type="protein sequence ID" value="GGE15922.1"/>
    <property type="molecule type" value="Genomic_DNA"/>
</dbReference>
<keyword evidence="1" id="KW-0472">Membrane</keyword>
<reference evidence="2" key="1">
    <citation type="journal article" date="2014" name="Int. J. Syst. Evol. Microbiol.">
        <title>Complete genome sequence of Corynebacterium casei LMG S-19264T (=DSM 44701T), isolated from a smear-ripened cheese.</title>
        <authorList>
            <consortium name="US DOE Joint Genome Institute (JGI-PGF)"/>
            <person name="Walter F."/>
            <person name="Albersmeier A."/>
            <person name="Kalinowski J."/>
            <person name="Ruckert C."/>
        </authorList>
    </citation>
    <scope>NUCLEOTIDE SEQUENCE</scope>
    <source>
        <strain evidence="2">CGMCC 1.15519</strain>
    </source>
</reference>
<evidence type="ECO:0000313" key="2">
    <source>
        <dbReference type="EMBL" id="GGE15922.1"/>
    </source>
</evidence>
<evidence type="ECO:0000313" key="3">
    <source>
        <dbReference type="Proteomes" id="UP000635071"/>
    </source>
</evidence>
<gene>
    <name evidence="2" type="ORF">GCM10011529_22910</name>
</gene>
<feature type="transmembrane region" description="Helical" evidence="1">
    <location>
        <begin position="28"/>
        <end position="51"/>
    </location>
</feature>
<accession>A0A916ZVE5</accession>
<dbReference type="AlphaFoldDB" id="A0A916ZVE5"/>
<keyword evidence="1" id="KW-1133">Transmembrane helix</keyword>
<name>A0A916ZVE5_9SPHN</name>
<evidence type="ECO:0000256" key="1">
    <source>
        <dbReference type="SAM" id="Phobius"/>
    </source>
</evidence>
<proteinExistence type="predicted"/>